<protein>
    <submittedName>
        <fullName evidence="8">Uncharacterized protein</fullName>
    </submittedName>
</protein>
<comment type="similarity">
    <text evidence="2">Belongs to the ADIPOR family.</text>
</comment>
<feature type="binding site" evidence="6">
    <location>
        <position position="138"/>
    </location>
    <ligand>
        <name>Zn(2+)</name>
        <dbReference type="ChEBI" id="CHEBI:29105"/>
    </ligand>
</feature>
<comment type="caution">
    <text evidence="8">The sequence shown here is derived from an EMBL/GenBank/DDBJ whole genome shotgun (WGS) entry which is preliminary data.</text>
</comment>
<evidence type="ECO:0000256" key="4">
    <source>
        <dbReference type="ARBA" id="ARBA00022989"/>
    </source>
</evidence>
<evidence type="ECO:0000256" key="3">
    <source>
        <dbReference type="ARBA" id="ARBA00022692"/>
    </source>
</evidence>
<keyword evidence="6" id="KW-0862">Zinc</keyword>
<dbReference type="InterPro" id="IPR004254">
    <property type="entry name" value="AdipoR/HlyIII-related"/>
</dbReference>
<dbReference type="GO" id="GO:0046872">
    <property type="term" value="F:metal ion binding"/>
    <property type="evidence" value="ECO:0007669"/>
    <property type="project" value="UniProtKB-KW"/>
</dbReference>
<feature type="transmembrane region" description="Helical" evidence="7">
    <location>
        <begin position="118"/>
        <end position="142"/>
    </location>
</feature>
<feature type="transmembrane region" description="Helical" evidence="7">
    <location>
        <begin position="75"/>
        <end position="98"/>
    </location>
</feature>
<feature type="binding site" evidence="6">
    <location>
        <position position="288"/>
    </location>
    <ligand>
        <name>Zn(2+)</name>
        <dbReference type="ChEBI" id="CHEBI:29105"/>
    </ligand>
</feature>
<evidence type="ECO:0000256" key="1">
    <source>
        <dbReference type="ARBA" id="ARBA00004141"/>
    </source>
</evidence>
<dbReference type="GO" id="GO:0038023">
    <property type="term" value="F:signaling receptor activity"/>
    <property type="evidence" value="ECO:0007669"/>
    <property type="project" value="TreeGrafter"/>
</dbReference>
<dbReference type="AlphaFoldDB" id="A0AAV7JW85"/>
<evidence type="ECO:0000256" key="7">
    <source>
        <dbReference type="SAM" id="Phobius"/>
    </source>
</evidence>
<evidence type="ECO:0000313" key="8">
    <source>
        <dbReference type="EMBL" id="KAI6652764.1"/>
    </source>
</evidence>
<evidence type="ECO:0000256" key="6">
    <source>
        <dbReference type="PIRSR" id="PIRSR604254-1"/>
    </source>
</evidence>
<feature type="transmembrane region" description="Helical" evidence="7">
    <location>
        <begin position="154"/>
        <end position="174"/>
    </location>
</feature>
<dbReference type="PANTHER" id="PTHR20855:SF52">
    <property type="entry name" value="ADIPONECTIN RECEPTOR PROTEIN"/>
    <property type="match status" value="1"/>
</dbReference>
<feature type="binding site" evidence="6">
    <location>
        <position position="284"/>
    </location>
    <ligand>
        <name>Zn(2+)</name>
        <dbReference type="ChEBI" id="CHEBI:29105"/>
    </ligand>
</feature>
<dbReference type="Pfam" id="PF03006">
    <property type="entry name" value="HlyIII"/>
    <property type="match status" value="1"/>
</dbReference>
<sequence>MSNGIHRHTSNKQCSSPNKVSLEEKSKSLYSKMIPFDLQPIWLKDNEFLQTNYRPINNSYWKCIKTMFLLHTETFNIWTHLLGCVFVCLLTLSALYIHTFKLSDVKIQLSSLPTIDKAMFSLFAISAASCLLGSTTFHIFTCHSESTAKFLNKIDYLGTTVCIIGSSLPLIYYGFFCHPWLIFIYCTVFLVGGGLCCYISFSDTFRRRDYRKVRPTMFILLGLTGIIPICHIISMRGFTEVFDRYALHWLCMMAFCYIFGAFIYSMRIPERFFPGKFDIFAHSHQIFHMFVIFGIISHYECLTSTVSYYSNHQSICQANVF</sequence>
<evidence type="ECO:0000313" key="9">
    <source>
        <dbReference type="Proteomes" id="UP001165289"/>
    </source>
</evidence>
<evidence type="ECO:0000256" key="5">
    <source>
        <dbReference type="ARBA" id="ARBA00023136"/>
    </source>
</evidence>
<dbReference type="Proteomes" id="UP001165289">
    <property type="component" value="Unassembled WGS sequence"/>
</dbReference>
<keyword evidence="9" id="KW-1185">Reference proteome</keyword>
<evidence type="ECO:0000256" key="2">
    <source>
        <dbReference type="ARBA" id="ARBA00007018"/>
    </source>
</evidence>
<name>A0AAV7JW85_9METZ</name>
<dbReference type="PANTHER" id="PTHR20855">
    <property type="entry name" value="ADIPOR/PROGESTIN RECEPTOR-RELATED"/>
    <property type="match status" value="1"/>
</dbReference>
<keyword evidence="4 7" id="KW-1133">Transmembrane helix</keyword>
<dbReference type="EMBL" id="JAKMXF010000297">
    <property type="protein sequence ID" value="KAI6652764.1"/>
    <property type="molecule type" value="Genomic_DNA"/>
</dbReference>
<feature type="transmembrane region" description="Helical" evidence="7">
    <location>
        <begin position="246"/>
        <end position="265"/>
    </location>
</feature>
<keyword evidence="6" id="KW-0479">Metal-binding</keyword>
<gene>
    <name evidence="8" type="ORF">LOD99_4150</name>
</gene>
<reference evidence="8 9" key="1">
    <citation type="journal article" date="2023" name="BMC Biol.">
        <title>The compact genome of the sponge Oopsacas minuta (Hexactinellida) is lacking key metazoan core genes.</title>
        <authorList>
            <person name="Santini S."/>
            <person name="Schenkelaars Q."/>
            <person name="Jourda C."/>
            <person name="Duchesne M."/>
            <person name="Belahbib H."/>
            <person name="Rocher C."/>
            <person name="Selva M."/>
            <person name="Riesgo A."/>
            <person name="Vervoort M."/>
            <person name="Leys S.P."/>
            <person name="Kodjabachian L."/>
            <person name="Le Bivic A."/>
            <person name="Borchiellini C."/>
            <person name="Claverie J.M."/>
            <person name="Renard E."/>
        </authorList>
    </citation>
    <scope>NUCLEOTIDE SEQUENCE [LARGE SCALE GENOMIC DNA]</scope>
    <source>
        <strain evidence="8">SPO-2</strain>
    </source>
</reference>
<feature type="transmembrane region" description="Helical" evidence="7">
    <location>
        <begin position="180"/>
        <end position="201"/>
    </location>
</feature>
<organism evidence="8 9">
    <name type="scientific">Oopsacas minuta</name>
    <dbReference type="NCBI Taxonomy" id="111878"/>
    <lineage>
        <taxon>Eukaryota</taxon>
        <taxon>Metazoa</taxon>
        <taxon>Porifera</taxon>
        <taxon>Hexactinellida</taxon>
        <taxon>Hexasterophora</taxon>
        <taxon>Lyssacinosida</taxon>
        <taxon>Leucopsacidae</taxon>
        <taxon>Oopsacas</taxon>
    </lineage>
</organism>
<accession>A0AAV7JW85</accession>
<proteinExistence type="inferred from homology"/>
<feature type="transmembrane region" description="Helical" evidence="7">
    <location>
        <begin position="286"/>
        <end position="309"/>
    </location>
</feature>
<comment type="subcellular location">
    <subcellularLocation>
        <location evidence="1">Membrane</location>
        <topology evidence="1">Multi-pass membrane protein</topology>
    </subcellularLocation>
</comment>
<keyword evidence="5 7" id="KW-0472">Membrane</keyword>
<keyword evidence="3 7" id="KW-0812">Transmembrane</keyword>
<feature type="transmembrane region" description="Helical" evidence="7">
    <location>
        <begin position="213"/>
        <end position="234"/>
    </location>
</feature>
<dbReference type="GO" id="GO:0016020">
    <property type="term" value="C:membrane"/>
    <property type="evidence" value="ECO:0007669"/>
    <property type="project" value="UniProtKB-SubCell"/>
</dbReference>